<dbReference type="SUPFAM" id="SSF52540">
    <property type="entry name" value="P-loop containing nucleoside triphosphate hydrolases"/>
    <property type="match status" value="1"/>
</dbReference>
<evidence type="ECO:0000313" key="11">
    <source>
        <dbReference type="Proteomes" id="UP000287033"/>
    </source>
</evidence>
<evidence type="ECO:0000256" key="5">
    <source>
        <dbReference type="ARBA" id="ARBA00022840"/>
    </source>
</evidence>
<keyword evidence="5" id="KW-0067">ATP-binding</keyword>
<keyword evidence="3" id="KW-0677">Repeat</keyword>
<keyword evidence="4" id="KW-0547">Nucleotide-binding</keyword>
<name>A0A401RIN7_CHIPU</name>
<dbReference type="PANTHER" id="PTHR45690">
    <property type="entry name" value="NACHT, LRR AND PYD DOMAINS-CONTAINING PROTEIN 12"/>
    <property type="match status" value="1"/>
</dbReference>
<dbReference type="InterPro" id="IPR032675">
    <property type="entry name" value="LRR_dom_sf"/>
</dbReference>
<dbReference type="PANTHER" id="PTHR45690:SF19">
    <property type="entry name" value="NACHT, LRR AND PYD DOMAINS-CONTAINING PROTEIN 3"/>
    <property type="match status" value="1"/>
</dbReference>
<dbReference type="EMBL" id="BEZZ01002826">
    <property type="protein sequence ID" value="GCC17984.1"/>
    <property type="molecule type" value="Genomic_DNA"/>
</dbReference>
<organism evidence="10 11">
    <name type="scientific">Chiloscyllium punctatum</name>
    <name type="common">Brownbanded bambooshark</name>
    <name type="synonym">Hemiscyllium punctatum</name>
    <dbReference type="NCBI Taxonomy" id="137246"/>
    <lineage>
        <taxon>Eukaryota</taxon>
        <taxon>Metazoa</taxon>
        <taxon>Chordata</taxon>
        <taxon>Craniata</taxon>
        <taxon>Vertebrata</taxon>
        <taxon>Chondrichthyes</taxon>
        <taxon>Elasmobranchii</taxon>
        <taxon>Galeomorphii</taxon>
        <taxon>Galeoidea</taxon>
        <taxon>Orectolobiformes</taxon>
        <taxon>Hemiscylliidae</taxon>
        <taxon>Chiloscyllium</taxon>
    </lineage>
</organism>
<protein>
    <recommendedName>
        <fullName evidence="9">NACHT domain-containing protein</fullName>
    </recommendedName>
</protein>
<dbReference type="InterPro" id="IPR007111">
    <property type="entry name" value="NACHT_NTPase"/>
</dbReference>
<dbReference type="InterPro" id="IPR041075">
    <property type="entry name" value="NOD1/2_WH"/>
</dbReference>
<dbReference type="AlphaFoldDB" id="A0A401RIN7"/>
<evidence type="ECO:0000256" key="2">
    <source>
        <dbReference type="ARBA" id="ARBA00022490"/>
    </source>
</evidence>
<feature type="domain" description="NACHT" evidence="9">
    <location>
        <begin position="108"/>
        <end position="249"/>
    </location>
</feature>
<evidence type="ECO:0000256" key="3">
    <source>
        <dbReference type="ARBA" id="ARBA00022737"/>
    </source>
</evidence>
<comment type="caution">
    <text evidence="10">The sequence shown here is derived from an EMBL/GenBank/DDBJ whole genome shotgun (WGS) entry which is preliminary data.</text>
</comment>
<dbReference type="InterPro" id="IPR050637">
    <property type="entry name" value="NLRP_innate_immun_reg"/>
</dbReference>
<sequence length="649" mass="75618">MLQTMESKLSSYLKDIQEIHREYLRSQNEKLLVSNIQRNVLKTFSLSDRYTELIVIANVRERRLLEHELWARGRDHEDWQKKLVREELEKIRIHQLLRGCFGKSSLGGTTVVSGVAGIGKTTMVQKIIHDWAIGQMYAQFSFVFHFKFRDLNDISGRTSLKALLLSSYSHFEGLIQHLWEHPENLLFIFDGLDEFKFNIDFSDWKKRSKGEQDCIDPESHCDLVDIVRCLVQGKLLMNCSVLVTSRPHALDSLERADINLWAEILGFFAEERREYFRKFYGNVTLAEDVFQKIQQNDILYTMCYNPAYCWILCSSLVPSFSNLEFENHLPTTITQLFTNHIYNILNNHTREVNNARDVLLKTGKMAFEGVSRNEIVFNQNHFHQYKLKPSKFISGFMMEILEKDYSTTSAVYTFIHLTIQEYLAALSPYLERAPQNVHKLLEEAEHQGDGRFDIFLRFLVGLSTPSTTQQLAHFLGDFQQEVPCQVKVWLTRTVKTQFTNTRTKKDRRKLMNIFHYVFESQDKLMRFTGECRLKINLGCIEESEALRLTPVDCFVLATVLDLCDFIEELDLNYCYIQAEGLQRLSRILHKCKVLRLNINGLTDDCAEVLATAFSTNLSIIELDLQRNRFRSAAPFCQLIKCCTTLQKIS</sequence>
<keyword evidence="7" id="KW-0395">Inflammatory response</keyword>
<dbReference type="Gene3D" id="3.40.50.300">
    <property type="entry name" value="P-loop containing nucleotide triphosphate hydrolases"/>
    <property type="match status" value="1"/>
</dbReference>
<keyword evidence="11" id="KW-1185">Reference proteome</keyword>
<keyword evidence="8" id="KW-1271">Inflammasome</keyword>
<dbReference type="Pfam" id="PF17779">
    <property type="entry name" value="WHD_NOD2"/>
    <property type="match status" value="1"/>
</dbReference>
<evidence type="ECO:0000256" key="6">
    <source>
        <dbReference type="ARBA" id="ARBA00022843"/>
    </source>
</evidence>
<dbReference type="Pfam" id="PF17776">
    <property type="entry name" value="NLRC4_HD2"/>
    <property type="match status" value="1"/>
</dbReference>
<dbReference type="Pfam" id="PF05729">
    <property type="entry name" value="NACHT"/>
    <property type="match status" value="1"/>
</dbReference>
<dbReference type="Gene3D" id="3.80.10.10">
    <property type="entry name" value="Ribonuclease Inhibitor"/>
    <property type="match status" value="1"/>
</dbReference>
<dbReference type="OMA" id="YTFIHLT"/>
<dbReference type="GO" id="GO:0006954">
    <property type="term" value="P:inflammatory response"/>
    <property type="evidence" value="ECO:0007669"/>
    <property type="project" value="UniProtKB-KW"/>
</dbReference>
<evidence type="ECO:0000256" key="4">
    <source>
        <dbReference type="ARBA" id="ARBA00022741"/>
    </source>
</evidence>
<keyword evidence="6" id="KW-0832">Ubl conjugation</keyword>
<dbReference type="SUPFAM" id="SSF52047">
    <property type="entry name" value="RNI-like"/>
    <property type="match status" value="1"/>
</dbReference>
<evidence type="ECO:0000313" key="10">
    <source>
        <dbReference type="EMBL" id="GCC17984.1"/>
    </source>
</evidence>
<evidence type="ECO:0000259" key="9">
    <source>
        <dbReference type="PROSITE" id="PS50837"/>
    </source>
</evidence>
<evidence type="ECO:0000256" key="7">
    <source>
        <dbReference type="ARBA" id="ARBA00023198"/>
    </source>
</evidence>
<dbReference type="OrthoDB" id="120976at2759"/>
<dbReference type="STRING" id="137246.A0A401RIN7"/>
<evidence type="ECO:0000256" key="1">
    <source>
        <dbReference type="ARBA" id="ARBA00004110"/>
    </source>
</evidence>
<comment type="subcellular location">
    <subcellularLocation>
        <location evidence="1">Inflammasome</location>
    </subcellularLocation>
</comment>
<keyword evidence="2" id="KW-0963">Cytoplasm</keyword>
<dbReference type="GO" id="GO:0005829">
    <property type="term" value="C:cytosol"/>
    <property type="evidence" value="ECO:0007669"/>
    <property type="project" value="UniProtKB-SubCell"/>
</dbReference>
<accession>A0A401RIN7</accession>
<dbReference type="Proteomes" id="UP000287033">
    <property type="component" value="Unassembled WGS sequence"/>
</dbReference>
<dbReference type="InterPro" id="IPR041267">
    <property type="entry name" value="NLRP_HD2"/>
</dbReference>
<dbReference type="InterPro" id="IPR027417">
    <property type="entry name" value="P-loop_NTPase"/>
</dbReference>
<dbReference type="GO" id="GO:0005524">
    <property type="term" value="F:ATP binding"/>
    <property type="evidence" value="ECO:0007669"/>
    <property type="project" value="UniProtKB-KW"/>
</dbReference>
<evidence type="ECO:0000256" key="8">
    <source>
        <dbReference type="ARBA" id="ARBA00023233"/>
    </source>
</evidence>
<dbReference type="GO" id="GO:0045087">
    <property type="term" value="P:innate immune response"/>
    <property type="evidence" value="ECO:0007669"/>
    <property type="project" value="UniProtKB-KW"/>
</dbReference>
<proteinExistence type="predicted"/>
<dbReference type="PROSITE" id="PS50837">
    <property type="entry name" value="NACHT"/>
    <property type="match status" value="1"/>
</dbReference>
<gene>
    <name evidence="10" type="ORF">chiPu_0020700</name>
</gene>
<reference evidence="10 11" key="1">
    <citation type="journal article" date="2018" name="Nat. Ecol. Evol.">
        <title>Shark genomes provide insights into elasmobranch evolution and the origin of vertebrates.</title>
        <authorList>
            <person name="Hara Y"/>
            <person name="Yamaguchi K"/>
            <person name="Onimaru K"/>
            <person name="Kadota M"/>
            <person name="Koyanagi M"/>
            <person name="Keeley SD"/>
            <person name="Tatsumi K"/>
            <person name="Tanaka K"/>
            <person name="Motone F"/>
            <person name="Kageyama Y"/>
            <person name="Nozu R"/>
            <person name="Adachi N"/>
            <person name="Nishimura O"/>
            <person name="Nakagawa R"/>
            <person name="Tanegashima C"/>
            <person name="Kiyatake I"/>
            <person name="Matsumoto R"/>
            <person name="Murakumo K"/>
            <person name="Nishida K"/>
            <person name="Terakita A"/>
            <person name="Kuratani S"/>
            <person name="Sato K"/>
            <person name="Hyodo S Kuraku.S."/>
        </authorList>
    </citation>
    <scope>NUCLEOTIDE SEQUENCE [LARGE SCALE GENOMIC DNA]</scope>
</reference>